<keyword evidence="2" id="KW-1185">Reference proteome</keyword>
<dbReference type="PATRIC" id="fig|1341683.3.peg.2324"/>
<dbReference type="HOGENOM" id="CLU_024041_0_0_6"/>
<organism evidence="1 2">
    <name type="scientific">Acinetobacter brisouii CIP 110357</name>
    <dbReference type="NCBI Taxonomy" id="1341683"/>
    <lineage>
        <taxon>Bacteria</taxon>
        <taxon>Pseudomonadati</taxon>
        <taxon>Pseudomonadota</taxon>
        <taxon>Gammaproteobacteria</taxon>
        <taxon>Moraxellales</taxon>
        <taxon>Moraxellaceae</taxon>
        <taxon>Acinetobacter</taxon>
    </lineage>
</organism>
<sequence length="425" mass="49612">MNLLEKALLIKDIHQTIAMIDNEHLPLFKRAQATHHLKEIFQLCEKPITFRTPKGAHIPSEAHVHLSNELLKLSKFKNSYRGLFYDRSLLLQALNQNPNMGWAILYDQEQRLWQVWLIPQARRGAIHCSWKGHLNEGYQWMLQQQNLLQCLLTDDEFNERLGIQPPVRAEQQTSEQLPNVEIPDDIHQQPSAEKIDHSINIHQTSPIRIEGFSQLCFEVIFQSHDHISNYLTCFSLSQRVNEMQQAPTVVAERINTNGQFLGYIAILGIRDIQTAGQLAQQYCLQTDTILASVKTLSWGQFQASYERIELLFNEYLHAKNLWQQQYMYPFIPASMILPQRFIPFEESEANLETPLLLIKERQKYRVLHGEKRLQLDPDELGYPCILFSRQDGVSWQLFREIIEVLPQPIRAETLYAQTQKLLAEH</sequence>
<comment type="caution">
    <text evidence="1">The sequence shown here is derived from an EMBL/GenBank/DDBJ whole genome shotgun (WGS) entry which is preliminary data.</text>
</comment>
<dbReference type="EMBL" id="AYEU01000007">
    <property type="protein sequence ID" value="ESK50370.1"/>
    <property type="molecule type" value="Genomic_DNA"/>
</dbReference>
<accession>V2UP05</accession>
<dbReference type="RefSeq" id="WP_004902466.1">
    <property type="nucleotide sequence ID" value="NZ_BBTI01000006.1"/>
</dbReference>
<dbReference type="Proteomes" id="UP000018418">
    <property type="component" value="Unassembled WGS sequence"/>
</dbReference>
<gene>
    <name evidence="1" type="ORF">P255_02347</name>
</gene>
<evidence type="ECO:0000313" key="2">
    <source>
        <dbReference type="Proteomes" id="UP000018418"/>
    </source>
</evidence>
<dbReference type="STRING" id="396323.VH98_12770"/>
<protein>
    <submittedName>
        <fullName evidence="1">Uncharacterized protein</fullName>
    </submittedName>
</protein>
<name>V2UP05_9GAMM</name>
<evidence type="ECO:0000313" key="1">
    <source>
        <dbReference type="EMBL" id="ESK50370.1"/>
    </source>
</evidence>
<reference evidence="1 2" key="1">
    <citation type="submission" date="2013-10" db="EMBL/GenBank/DDBJ databases">
        <title>The Genome Sequence of Acinetobacter brisouii CIP 110357.</title>
        <authorList>
            <consortium name="The Broad Institute Genomics Platform"/>
            <consortium name="The Broad Institute Genome Sequencing Center for Infectious Disease"/>
            <person name="Cerqueira G."/>
            <person name="Feldgarden M."/>
            <person name="Courvalin P."/>
            <person name="Grillot-Courvalin C."/>
            <person name="Clermont D."/>
            <person name="Rocha E."/>
            <person name="Yoon E.-J."/>
            <person name="Nemec A."/>
            <person name="Young S.K."/>
            <person name="Zeng Q."/>
            <person name="Gargeya S."/>
            <person name="Fitzgerald M."/>
            <person name="Abouelleil A."/>
            <person name="Alvarado L."/>
            <person name="Berlin A.M."/>
            <person name="Chapman S.B."/>
            <person name="Gainer-Dewar J."/>
            <person name="Goldberg J."/>
            <person name="Gnerre S."/>
            <person name="Griggs A."/>
            <person name="Gujja S."/>
            <person name="Hansen M."/>
            <person name="Howarth C."/>
            <person name="Imamovic A."/>
            <person name="Ireland A."/>
            <person name="Larimer J."/>
            <person name="McCowan C."/>
            <person name="Murphy C."/>
            <person name="Pearson M."/>
            <person name="Poon T.W."/>
            <person name="Priest M."/>
            <person name="Roberts A."/>
            <person name="Saif S."/>
            <person name="Shea T."/>
            <person name="Sykes S."/>
            <person name="Wortman J."/>
            <person name="Nusbaum C."/>
            <person name="Birren B."/>
        </authorList>
    </citation>
    <scope>NUCLEOTIDE SEQUENCE [LARGE SCALE GENOMIC DNA]</scope>
    <source>
        <strain evidence="1 2">CIP 110357</strain>
    </source>
</reference>
<dbReference type="AlphaFoldDB" id="V2UP05"/>
<dbReference type="OrthoDB" id="6712359at2"/>
<proteinExistence type="predicted"/>